<evidence type="ECO:0000313" key="4">
    <source>
        <dbReference type="Proteomes" id="UP001054889"/>
    </source>
</evidence>
<dbReference type="SUPFAM" id="SSF55797">
    <property type="entry name" value="PR-1-like"/>
    <property type="match status" value="1"/>
</dbReference>
<dbReference type="AlphaFoldDB" id="A0AAV5DNA3"/>
<reference evidence="3" key="2">
    <citation type="submission" date="2021-12" db="EMBL/GenBank/DDBJ databases">
        <title>Resequencing data analysis of finger millet.</title>
        <authorList>
            <person name="Hatakeyama M."/>
            <person name="Aluri S."/>
            <person name="Balachadran M.T."/>
            <person name="Sivarajan S.R."/>
            <person name="Poveda L."/>
            <person name="Shimizu-Inatsugi R."/>
            <person name="Schlapbach R."/>
            <person name="Sreeman S.M."/>
            <person name="Shimizu K.K."/>
        </authorList>
    </citation>
    <scope>NUCLEOTIDE SEQUENCE</scope>
</reference>
<sequence length="145" mass="15694">MSSFAAVTALSLLTVASLLSLPSAEASRRGELAAAEFLSAINTARAEVSVQPLSWNATVAQNAKACRQRTPADAVRLWVDERQWYDRSSNTCMAGKQCRNYKLVVKRAWQQLGCAVVACAAGGELMACEYSPETNRLPDPKAPPY</sequence>
<evidence type="ECO:0000259" key="2">
    <source>
        <dbReference type="SMART" id="SM00198"/>
    </source>
</evidence>
<dbReference type="EMBL" id="BQKI01000020">
    <property type="protein sequence ID" value="GJN11824.1"/>
    <property type="molecule type" value="Genomic_DNA"/>
</dbReference>
<protein>
    <recommendedName>
        <fullName evidence="2">SCP domain-containing protein</fullName>
    </recommendedName>
</protein>
<dbReference type="Gene3D" id="3.40.33.10">
    <property type="entry name" value="CAP"/>
    <property type="match status" value="1"/>
</dbReference>
<name>A0AAV5DNA3_ELECO</name>
<keyword evidence="4" id="KW-1185">Reference proteome</keyword>
<dbReference type="InterPro" id="IPR001283">
    <property type="entry name" value="CRISP-related"/>
</dbReference>
<dbReference type="PANTHER" id="PTHR10334">
    <property type="entry name" value="CYSTEINE-RICH SECRETORY PROTEIN-RELATED"/>
    <property type="match status" value="1"/>
</dbReference>
<dbReference type="Proteomes" id="UP001054889">
    <property type="component" value="Unassembled WGS sequence"/>
</dbReference>
<gene>
    <name evidence="3" type="primary">ga30049</name>
    <name evidence="3" type="ORF">PR202_ga30049</name>
</gene>
<evidence type="ECO:0000256" key="1">
    <source>
        <dbReference type="SAM" id="SignalP"/>
    </source>
</evidence>
<dbReference type="SMART" id="SM00198">
    <property type="entry name" value="SCP"/>
    <property type="match status" value="1"/>
</dbReference>
<evidence type="ECO:0000313" key="3">
    <source>
        <dbReference type="EMBL" id="GJN11824.1"/>
    </source>
</evidence>
<organism evidence="3 4">
    <name type="scientific">Eleusine coracana subsp. coracana</name>
    <dbReference type="NCBI Taxonomy" id="191504"/>
    <lineage>
        <taxon>Eukaryota</taxon>
        <taxon>Viridiplantae</taxon>
        <taxon>Streptophyta</taxon>
        <taxon>Embryophyta</taxon>
        <taxon>Tracheophyta</taxon>
        <taxon>Spermatophyta</taxon>
        <taxon>Magnoliopsida</taxon>
        <taxon>Liliopsida</taxon>
        <taxon>Poales</taxon>
        <taxon>Poaceae</taxon>
        <taxon>PACMAD clade</taxon>
        <taxon>Chloridoideae</taxon>
        <taxon>Cynodonteae</taxon>
        <taxon>Eleusininae</taxon>
        <taxon>Eleusine</taxon>
    </lineage>
</organism>
<dbReference type="Pfam" id="PF00188">
    <property type="entry name" value="CAP"/>
    <property type="match status" value="1"/>
</dbReference>
<feature type="signal peptide" evidence="1">
    <location>
        <begin position="1"/>
        <end position="26"/>
    </location>
</feature>
<reference evidence="3" key="1">
    <citation type="journal article" date="2018" name="DNA Res.">
        <title>Multiple hybrid de novo genome assembly of finger millet, an orphan allotetraploid crop.</title>
        <authorList>
            <person name="Hatakeyama M."/>
            <person name="Aluri S."/>
            <person name="Balachadran M.T."/>
            <person name="Sivarajan S.R."/>
            <person name="Patrignani A."/>
            <person name="Gruter S."/>
            <person name="Poveda L."/>
            <person name="Shimizu-Inatsugi R."/>
            <person name="Baeten J."/>
            <person name="Francoijs K.J."/>
            <person name="Nataraja K.N."/>
            <person name="Reddy Y.A.N."/>
            <person name="Phadnis S."/>
            <person name="Ravikumar R.L."/>
            <person name="Schlapbach R."/>
            <person name="Sreeman S.M."/>
            <person name="Shimizu K.K."/>
        </authorList>
    </citation>
    <scope>NUCLEOTIDE SEQUENCE</scope>
</reference>
<dbReference type="InterPro" id="IPR035940">
    <property type="entry name" value="CAP_sf"/>
</dbReference>
<proteinExistence type="predicted"/>
<feature type="domain" description="SCP" evidence="2">
    <location>
        <begin position="32"/>
        <end position="138"/>
    </location>
</feature>
<keyword evidence="1" id="KW-0732">Signal</keyword>
<comment type="caution">
    <text evidence="3">The sequence shown here is derived from an EMBL/GenBank/DDBJ whole genome shotgun (WGS) entry which is preliminary data.</text>
</comment>
<dbReference type="InterPro" id="IPR014044">
    <property type="entry name" value="CAP_dom"/>
</dbReference>
<accession>A0AAV5DNA3</accession>
<feature type="chain" id="PRO_5043921353" description="SCP domain-containing protein" evidence="1">
    <location>
        <begin position="27"/>
        <end position="145"/>
    </location>
</feature>